<dbReference type="Proteomes" id="UP000315783">
    <property type="component" value="Unassembled WGS sequence"/>
</dbReference>
<keyword evidence="3" id="KW-1185">Reference proteome</keyword>
<gene>
    <name evidence="2" type="ORF">IF1G_04553</name>
</gene>
<name>A0A545V6I6_9HYPO</name>
<dbReference type="OrthoDB" id="332863at2759"/>
<organism evidence="2 3">
    <name type="scientific">Cordyceps javanica</name>
    <dbReference type="NCBI Taxonomy" id="43265"/>
    <lineage>
        <taxon>Eukaryota</taxon>
        <taxon>Fungi</taxon>
        <taxon>Dikarya</taxon>
        <taxon>Ascomycota</taxon>
        <taxon>Pezizomycotina</taxon>
        <taxon>Sordariomycetes</taxon>
        <taxon>Hypocreomycetidae</taxon>
        <taxon>Hypocreales</taxon>
        <taxon>Cordycipitaceae</taxon>
        <taxon>Cordyceps</taxon>
    </lineage>
</organism>
<evidence type="ECO:0000313" key="3">
    <source>
        <dbReference type="Proteomes" id="UP000315783"/>
    </source>
</evidence>
<comment type="caution">
    <text evidence="2">The sequence shown here is derived from an EMBL/GenBank/DDBJ whole genome shotgun (WGS) entry which is preliminary data.</text>
</comment>
<dbReference type="InterPro" id="IPR036866">
    <property type="entry name" value="RibonucZ/Hydroxyglut_hydro"/>
</dbReference>
<feature type="compositionally biased region" description="Pro residues" evidence="1">
    <location>
        <begin position="231"/>
        <end position="240"/>
    </location>
</feature>
<feature type="region of interest" description="Disordered" evidence="1">
    <location>
        <begin position="172"/>
        <end position="270"/>
    </location>
</feature>
<feature type="region of interest" description="Disordered" evidence="1">
    <location>
        <begin position="122"/>
        <end position="156"/>
    </location>
</feature>
<dbReference type="EMBL" id="SPUK01000005">
    <property type="protein sequence ID" value="TQV97313.1"/>
    <property type="molecule type" value="Genomic_DNA"/>
</dbReference>
<dbReference type="PANTHER" id="PTHR36142:SF5">
    <property type="entry name" value="METALLO-BETA-LACTAMASE DOMAIN-CONTAINING PROTEIN"/>
    <property type="match status" value="1"/>
</dbReference>
<dbReference type="Gene3D" id="3.60.15.10">
    <property type="entry name" value="Ribonuclease Z/Hydroxyacylglutathione hydrolase-like"/>
    <property type="match status" value="1"/>
</dbReference>
<sequence length="479" mass="50085">MALTIRQLSSDASFLLTFEPIETSDVALSTQPFHVLLDPRDDDTIATGAGEASCFQQPVRDLPEIDMVLVSSARREHCHEATLRQLPARTRVLAVPAAARRISSWRHFDAAAVEALPRWDDDDAARSKTGSSSSSRDSVLRIPILPHATGGEPGELTLTCIGRKREAALGLTYRPPTVSPSTMPRCRATPTGTVIPLLARPPPGLPTPALSFSNSGRSSPVSSASSSGSPPFAPATPPPKNGSSGSGNSGSLRRQRTVARSCRSPRLQSPDRGVSVVFAPRGIPYRLLQGYATTHLLGQAVLPLTALLHCFDAQERSPWYSLGGGGHGRAAGGGVPAGQETASALGALAWIGAHGGSGSGGIGGSGGGGGGRFVKRRRYCASEVQRILDTTFAQGTGSTESLLRRSAGHHRTEVFALGPGDEITMTSEGIWEEETLFAGKDGGGKEPLGMLGLGVDMVENEEGRILGGALPVDWIGATW</sequence>
<dbReference type="AlphaFoldDB" id="A0A545V6I6"/>
<evidence type="ECO:0000313" key="2">
    <source>
        <dbReference type="EMBL" id="TQV97313.1"/>
    </source>
</evidence>
<evidence type="ECO:0008006" key="4">
    <source>
        <dbReference type="Google" id="ProtNLM"/>
    </source>
</evidence>
<evidence type="ECO:0000256" key="1">
    <source>
        <dbReference type="SAM" id="MobiDB-lite"/>
    </source>
</evidence>
<accession>A0A545V6I6</accession>
<reference evidence="2 3" key="1">
    <citation type="journal article" date="2019" name="Appl. Microbiol. Biotechnol.">
        <title>Genome sequence of Isaria javanica and comparative genome analysis insights into family S53 peptidase evolution in fungal entomopathogens.</title>
        <authorList>
            <person name="Lin R."/>
            <person name="Zhang X."/>
            <person name="Xin B."/>
            <person name="Zou M."/>
            <person name="Gao Y."/>
            <person name="Qin F."/>
            <person name="Hu Q."/>
            <person name="Xie B."/>
            <person name="Cheng X."/>
        </authorList>
    </citation>
    <scope>NUCLEOTIDE SEQUENCE [LARGE SCALE GENOMIC DNA]</scope>
    <source>
        <strain evidence="2 3">IJ1G</strain>
    </source>
</reference>
<feature type="compositionally biased region" description="Low complexity" evidence="1">
    <location>
        <begin position="127"/>
        <end position="137"/>
    </location>
</feature>
<proteinExistence type="predicted"/>
<dbReference type="STRING" id="43265.A0A545V6I6"/>
<feature type="compositionally biased region" description="Low complexity" evidence="1">
    <location>
        <begin position="211"/>
        <end position="230"/>
    </location>
</feature>
<protein>
    <recommendedName>
        <fullName evidence="4">Beta-lactamase superfamily domain-containing protein</fullName>
    </recommendedName>
</protein>
<dbReference type="PANTHER" id="PTHR36142">
    <property type="entry name" value="METALLO-HYDROLASE/OXIDOREDUCTASE SUPERFAMILY PROTEIN"/>
    <property type="match status" value="1"/>
</dbReference>